<dbReference type="Proteomes" id="UP000680045">
    <property type="component" value="Unassembled WGS sequence"/>
</dbReference>
<gene>
    <name evidence="2" type="ORF">KEH51_16675</name>
</gene>
<organism evidence="2 3">
    <name type="scientific">Peribacillus frigoritolerans</name>
    <dbReference type="NCBI Taxonomy" id="450367"/>
    <lineage>
        <taxon>Bacteria</taxon>
        <taxon>Bacillati</taxon>
        <taxon>Bacillota</taxon>
        <taxon>Bacilli</taxon>
        <taxon>Bacillales</taxon>
        <taxon>Bacillaceae</taxon>
        <taxon>Peribacillus</taxon>
    </lineage>
</organism>
<accession>A0A941FI82</accession>
<feature type="region of interest" description="Disordered" evidence="1">
    <location>
        <begin position="1"/>
        <end position="46"/>
    </location>
</feature>
<dbReference type="AlphaFoldDB" id="A0A941FI82"/>
<sequence>MEEVRDSCRRSGTGETHRRLRRGGSPPAPRKASILRGNQPQLTTGK</sequence>
<evidence type="ECO:0000313" key="2">
    <source>
        <dbReference type="EMBL" id="MBR8645233.1"/>
    </source>
</evidence>
<evidence type="ECO:0000313" key="3">
    <source>
        <dbReference type="Proteomes" id="UP000680045"/>
    </source>
</evidence>
<protein>
    <submittedName>
        <fullName evidence="2">Uncharacterized protein</fullName>
    </submittedName>
</protein>
<proteinExistence type="predicted"/>
<reference evidence="2" key="1">
    <citation type="submission" date="2021-04" db="EMBL/GenBank/DDBJ databases">
        <title>Whole genome sequencing of Enterococci isolates from hospitalized patients.</title>
        <authorList>
            <person name="Ogoti B.M."/>
            <person name="Onyambu F.G."/>
        </authorList>
    </citation>
    <scope>NUCLEOTIDE SEQUENCE</scope>
    <source>
        <strain evidence="2">242</strain>
    </source>
</reference>
<name>A0A941FI82_9BACI</name>
<dbReference type="EMBL" id="JAGTPW010000030">
    <property type="protein sequence ID" value="MBR8645233.1"/>
    <property type="molecule type" value="Genomic_DNA"/>
</dbReference>
<feature type="compositionally biased region" description="Polar residues" evidence="1">
    <location>
        <begin position="36"/>
        <end position="46"/>
    </location>
</feature>
<comment type="caution">
    <text evidence="2">The sequence shown here is derived from an EMBL/GenBank/DDBJ whole genome shotgun (WGS) entry which is preliminary data.</text>
</comment>
<evidence type="ECO:0000256" key="1">
    <source>
        <dbReference type="SAM" id="MobiDB-lite"/>
    </source>
</evidence>